<dbReference type="AlphaFoldDB" id="A0A8S2WAP6"/>
<evidence type="ECO:0000313" key="2">
    <source>
        <dbReference type="Proteomes" id="UP000681967"/>
    </source>
</evidence>
<comment type="caution">
    <text evidence="1">The sequence shown here is derived from an EMBL/GenBank/DDBJ whole genome shotgun (WGS) entry which is preliminary data.</text>
</comment>
<proteinExistence type="predicted"/>
<reference evidence="1" key="1">
    <citation type="submission" date="2021-02" db="EMBL/GenBank/DDBJ databases">
        <authorList>
            <person name="Nowell W R."/>
        </authorList>
    </citation>
    <scope>NUCLEOTIDE SEQUENCE</scope>
</reference>
<organism evidence="1 2">
    <name type="scientific">Rotaria magnacalcarata</name>
    <dbReference type="NCBI Taxonomy" id="392030"/>
    <lineage>
        <taxon>Eukaryota</taxon>
        <taxon>Metazoa</taxon>
        <taxon>Spiralia</taxon>
        <taxon>Gnathifera</taxon>
        <taxon>Rotifera</taxon>
        <taxon>Eurotatoria</taxon>
        <taxon>Bdelloidea</taxon>
        <taxon>Philodinida</taxon>
        <taxon>Philodinidae</taxon>
        <taxon>Rotaria</taxon>
    </lineage>
</organism>
<evidence type="ECO:0000313" key="1">
    <source>
        <dbReference type="EMBL" id="CAF4440269.1"/>
    </source>
</evidence>
<accession>A0A8S2WAP6</accession>
<gene>
    <name evidence="1" type="ORF">BYL167_LOCUS33290</name>
</gene>
<dbReference type="Proteomes" id="UP000681967">
    <property type="component" value="Unassembled WGS sequence"/>
</dbReference>
<dbReference type="EMBL" id="CAJOBH010064179">
    <property type="protein sequence ID" value="CAF4440269.1"/>
    <property type="molecule type" value="Genomic_DNA"/>
</dbReference>
<feature type="non-terminal residue" evidence="1">
    <location>
        <position position="74"/>
    </location>
</feature>
<protein>
    <submittedName>
        <fullName evidence="1">Uncharacterized protein</fullName>
    </submittedName>
</protein>
<name>A0A8S2WAP6_9BILA</name>
<sequence length="74" mass="8789">MQYSDRSSMHNSTYSHPCRFSELCRDHEPHLTHGPHKVPRCDSDRNCKDLCNPIHRAEYRHTGRPDFLIPCRNQ</sequence>